<dbReference type="Gene3D" id="2.60.40.10">
    <property type="entry name" value="Immunoglobulins"/>
    <property type="match status" value="2"/>
</dbReference>
<name>A0A1H7V6P9_AQUAM</name>
<dbReference type="Pfam" id="PF17957">
    <property type="entry name" value="Big_7"/>
    <property type="match status" value="2"/>
</dbReference>
<dbReference type="STRING" id="1038014.SAMN04487910_3967"/>
<evidence type="ECO:0000313" key="5">
    <source>
        <dbReference type="Proteomes" id="UP000198521"/>
    </source>
</evidence>
<proteinExistence type="predicted"/>
<organism evidence="4 5">
    <name type="scientific">Aquimarina amphilecti</name>
    <dbReference type="NCBI Taxonomy" id="1038014"/>
    <lineage>
        <taxon>Bacteria</taxon>
        <taxon>Pseudomonadati</taxon>
        <taxon>Bacteroidota</taxon>
        <taxon>Flavobacteriia</taxon>
        <taxon>Flavobacteriales</taxon>
        <taxon>Flavobacteriaceae</taxon>
        <taxon>Aquimarina</taxon>
    </lineage>
</organism>
<evidence type="ECO:0000256" key="1">
    <source>
        <dbReference type="ARBA" id="ARBA00022729"/>
    </source>
</evidence>
<protein>
    <submittedName>
        <fullName evidence="4">Por secretion system C-terminal sorting domain-containing protein</fullName>
    </submittedName>
</protein>
<sequence>MKKNEIRNTVFIIIFLLAGVYAHSQVLWYGDPNKSVNSSFRRFDSGNAGDYCNNQSNNSSTATTTNDSEYGKVWRVRKPKGQKRGEFARTTGSVNNHIPKDGDVLYYGWRWKINSTPNITSGIAVWQWKTDAGNQNNTQNYPLNMGYGNGNLSLSAWGPCYPSWNSCSGSISRRKTTLWNKSIPENTWVSFVIKIKLSRNKDVGYIEFWYNGEKQTLTNSGFQDYKVTLSSDGKRAYHKTFDGTVVYPKWGSYNSNACNFDVSTYYDEMRVATTLAAATPSGTSSDSNKPPTVALTNPSQNNREFTLGETIVLRANASDPDGDVDRVNFKVNGSYYDQDQTAPYTVTWTPTSAGTYTIGARAFEEGQEGLSTEVSRTVIVKAQTSNQAPNVSFASPSGNITVQEGYDLTVVANTSDSDGSVSNVKLYINNSLIRQENVAPYEWGHNSSPNPQEVNGRSIGTYTVKAVATDNDGKQSEVVFTLTVEGDDDNGGDGDGNNSCSFGTPINSGLNAMDKLTYSNVHVLGSDGPKLGNFRKFTINWVPSNNGLYQFAINTNNGSPDWYVDFKTTMTFQLKNSNPEVTLNNTGFEGLDGSYWVTQEANSFVMVSKTKDFAIYFSNSSSVPDCNRSSGINNIEEKMIVYPNPVKDNVIYIGGLSTKTKILQIVDLQGRIIKELNSTNTSETMDVSELPSGPYLLISRSKNSKQSFLFIK</sequence>
<dbReference type="Pfam" id="PF18962">
    <property type="entry name" value="Por_Secre_tail"/>
    <property type="match status" value="1"/>
</dbReference>
<gene>
    <name evidence="4" type="ORF">SAMN04487910_3967</name>
</gene>
<reference evidence="4 5" key="1">
    <citation type="submission" date="2016-10" db="EMBL/GenBank/DDBJ databases">
        <authorList>
            <person name="de Groot N.N."/>
        </authorList>
    </citation>
    <scope>NUCLEOTIDE SEQUENCE [LARGE SCALE GENOMIC DNA]</scope>
    <source>
        <strain evidence="4 5">DSM 25232</strain>
    </source>
</reference>
<dbReference type="NCBIfam" id="TIGR04183">
    <property type="entry name" value="Por_Secre_tail"/>
    <property type="match status" value="1"/>
</dbReference>
<evidence type="ECO:0000259" key="3">
    <source>
        <dbReference type="Pfam" id="PF18962"/>
    </source>
</evidence>
<evidence type="ECO:0000256" key="2">
    <source>
        <dbReference type="SAM" id="MobiDB-lite"/>
    </source>
</evidence>
<dbReference type="AlphaFoldDB" id="A0A1H7V6P9"/>
<dbReference type="OrthoDB" id="5699564at2"/>
<dbReference type="Proteomes" id="UP000198521">
    <property type="component" value="Unassembled WGS sequence"/>
</dbReference>
<feature type="compositionally biased region" description="Polar residues" evidence="2">
    <location>
        <begin position="280"/>
        <end position="300"/>
    </location>
</feature>
<keyword evidence="5" id="KW-1185">Reference proteome</keyword>
<dbReference type="InterPro" id="IPR013783">
    <property type="entry name" value="Ig-like_fold"/>
</dbReference>
<feature type="region of interest" description="Disordered" evidence="2">
    <location>
        <begin position="278"/>
        <end position="300"/>
    </location>
</feature>
<evidence type="ECO:0000313" key="4">
    <source>
        <dbReference type="EMBL" id="SEM04873.1"/>
    </source>
</evidence>
<accession>A0A1H7V6P9</accession>
<keyword evidence="1" id="KW-0732">Signal</keyword>
<dbReference type="EMBL" id="FOAB01000008">
    <property type="protein sequence ID" value="SEM04873.1"/>
    <property type="molecule type" value="Genomic_DNA"/>
</dbReference>
<dbReference type="RefSeq" id="WP_091411649.1">
    <property type="nucleotide sequence ID" value="NZ_FOAB01000008.1"/>
</dbReference>
<feature type="domain" description="Secretion system C-terminal sorting" evidence="3">
    <location>
        <begin position="641"/>
        <end position="706"/>
    </location>
</feature>
<dbReference type="InterPro" id="IPR026444">
    <property type="entry name" value="Secre_tail"/>
</dbReference>